<keyword evidence="1" id="KW-1133">Transmembrane helix</keyword>
<dbReference type="AlphaFoldDB" id="A0A1I7S8D4"/>
<dbReference type="Proteomes" id="UP000095284">
    <property type="component" value="Unplaced"/>
</dbReference>
<proteinExistence type="predicted"/>
<evidence type="ECO:0000313" key="3">
    <source>
        <dbReference type="WBParaSite" id="BXY_0927700.1"/>
    </source>
</evidence>
<reference evidence="3" key="1">
    <citation type="submission" date="2016-11" db="UniProtKB">
        <authorList>
            <consortium name="WormBaseParasite"/>
        </authorList>
    </citation>
    <scope>IDENTIFICATION</scope>
</reference>
<name>A0A1I7S8D4_BURXY</name>
<feature type="transmembrane region" description="Helical" evidence="1">
    <location>
        <begin position="40"/>
        <end position="61"/>
    </location>
</feature>
<protein>
    <submittedName>
        <fullName evidence="3">Secreted protein</fullName>
    </submittedName>
</protein>
<keyword evidence="1" id="KW-0472">Membrane</keyword>
<keyword evidence="1" id="KW-0812">Transmembrane</keyword>
<organism evidence="2 3">
    <name type="scientific">Bursaphelenchus xylophilus</name>
    <name type="common">Pinewood nematode worm</name>
    <name type="synonym">Aphelenchoides xylophilus</name>
    <dbReference type="NCBI Taxonomy" id="6326"/>
    <lineage>
        <taxon>Eukaryota</taxon>
        <taxon>Metazoa</taxon>
        <taxon>Ecdysozoa</taxon>
        <taxon>Nematoda</taxon>
        <taxon>Chromadorea</taxon>
        <taxon>Rhabditida</taxon>
        <taxon>Tylenchina</taxon>
        <taxon>Tylenchomorpha</taxon>
        <taxon>Aphelenchoidea</taxon>
        <taxon>Aphelenchoididae</taxon>
        <taxon>Bursaphelenchus</taxon>
    </lineage>
</organism>
<evidence type="ECO:0000256" key="1">
    <source>
        <dbReference type="SAM" id="Phobius"/>
    </source>
</evidence>
<sequence>MVDFAPFGGIHSFVGFSGAVDGRPFVVFKSMVFQLSNMRLLLLLVALLVVISAVEAGGWCWGRKIVRRAKDVLCSFDVHQFTRK</sequence>
<accession>A0A1I7S8D4</accession>
<evidence type="ECO:0000313" key="2">
    <source>
        <dbReference type="Proteomes" id="UP000095284"/>
    </source>
</evidence>
<dbReference type="WBParaSite" id="BXY_0927700.1">
    <property type="protein sequence ID" value="BXY_0927700.1"/>
    <property type="gene ID" value="BXY_0927700"/>
</dbReference>